<organism evidence="1 2">
    <name type="scientific">Ravibacter arvi</name>
    <dbReference type="NCBI Taxonomy" id="2051041"/>
    <lineage>
        <taxon>Bacteria</taxon>
        <taxon>Pseudomonadati</taxon>
        <taxon>Bacteroidota</taxon>
        <taxon>Cytophagia</taxon>
        <taxon>Cytophagales</taxon>
        <taxon>Spirosomataceae</taxon>
        <taxon>Ravibacter</taxon>
    </lineage>
</organism>
<sequence length="121" mass="13287">MKFLLLGITILGLSAGCSNHKIAVKTANAYLVNELAIDGCSWHFEQHTGEETGPTAPSEDSMKKINPIIESAGSRDGLFRIPVQIEFSRTGKMRAIECGWGRKVEMPEVSIHHIEIAVPKE</sequence>
<evidence type="ECO:0008006" key="3">
    <source>
        <dbReference type="Google" id="ProtNLM"/>
    </source>
</evidence>
<accession>A0ABP8LZ44</accession>
<evidence type="ECO:0000313" key="2">
    <source>
        <dbReference type="Proteomes" id="UP001501508"/>
    </source>
</evidence>
<dbReference type="RefSeq" id="WP_345028793.1">
    <property type="nucleotide sequence ID" value="NZ_BAABEY010000021.1"/>
</dbReference>
<reference evidence="2" key="1">
    <citation type="journal article" date="2019" name="Int. J. Syst. Evol. Microbiol.">
        <title>The Global Catalogue of Microorganisms (GCM) 10K type strain sequencing project: providing services to taxonomists for standard genome sequencing and annotation.</title>
        <authorList>
            <consortium name="The Broad Institute Genomics Platform"/>
            <consortium name="The Broad Institute Genome Sequencing Center for Infectious Disease"/>
            <person name="Wu L."/>
            <person name="Ma J."/>
        </authorList>
    </citation>
    <scope>NUCLEOTIDE SEQUENCE [LARGE SCALE GENOMIC DNA]</scope>
    <source>
        <strain evidence="2">JCM 31920</strain>
    </source>
</reference>
<protein>
    <recommendedName>
        <fullName evidence="3">Lipoprotein</fullName>
    </recommendedName>
</protein>
<comment type="caution">
    <text evidence="1">The sequence shown here is derived from an EMBL/GenBank/DDBJ whole genome shotgun (WGS) entry which is preliminary data.</text>
</comment>
<evidence type="ECO:0000313" key="1">
    <source>
        <dbReference type="EMBL" id="GAA4439492.1"/>
    </source>
</evidence>
<dbReference type="EMBL" id="BAABEY010000021">
    <property type="protein sequence ID" value="GAA4439492.1"/>
    <property type="molecule type" value="Genomic_DNA"/>
</dbReference>
<dbReference type="PROSITE" id="PS51257">
    <property type="entry name" value="PROKAR_LIPOPROTEIN"/>
    <property type="match status" value="1"/>
</dbReference>
<proteinExistence type="predicted"/>
<gene>
    <name evidence="1" type="ORF">GCM10023091_21750</name>
</gene>
<keyword evidence="2" id="KW-1185">Reference proteome</keyword>
<dbReference type="Proteomes" id="UP001501508">
    <property type="component" value="Unassembled WGS sequence"/>
</dbReference>
<name>A0ABP8LZ44_9BACT</name>